<dbReference type="CDD" id="cd03801">
    <property type="entry name" value="GT4_PimA-like"/>
    <property type="match status" value="1"/>
</dbReference>
<dbReference type="Gene3D" id="3.40.50.2000">
    <property type="entry name" value="Glycogen Phosphorylase B"/>
    <property type="match status" value="2"/>
</dbReference>
<dbReference type="PANTHER" id="PTHR45947">
    <property type="entry name" value="SULFOQUINOVOSYL TRANSFERASE SQD2"/>
    <property type="match status" value="1"/>
</dbReference>
<reference evidence="2 3" key="1">
    <citation type="submission" date="2016-04" db="EMBL/GenBank/DDBJ databases">
        <authorList>
            <person name="Evans L.H."/>
            <person name="Alamgir A."/>
            <person name="Owens N."/>
            <person name="Weber N.D."/>
            <person name="Virtaneva K."/>
            <person name="Barbian K."/>
            <person name="Babar A."/>
            <person name="Rosenke K."/>
        </authorList>
    </citation>
    <scope>NUCLEOTIDE SEQUENCE [LARGE SCALE GENOMIC DNA]</scope>
    <source>
        <strain evidence="2">NIES-2108</strain>
    </source>
</reference>
<gene>
    <name evidence="2" type="ORF">A6769_19070</name>
</gene>
<accession>A0A367RH01</accession>
<name>A0A367RH01_NOSPU</name>
<sequence length="365" mass="41339">MRIFFLLTDAFGGRGGISQYNRDFITCLCSNKTCDEVVAIPRRVVDRIEALPQKLTYIISGIESKFAYIHTIFHTIRANTKFDLIVCGHLYMLPLACLVKLWTKAPILLEIYGIEAWKPYSKLVNYCLPAVDCVVSISQITLDRFQSWAKIPKVQQFLLPNAIALEQYGHDDKNSELLSRYGLKDKIVLMTLGRLDSYERYKGFDVIIELLPKLSEIIPNLAYLIVGEGSDRERLEQKVRSLNLQEQVIFTGFISEAKKADHYRLADVYVMPSKGEGFGFVFLEAMACGIPVVASKVDGSREAVRNGLLGILVNPDDLEEVKAGILEALKRPKGIIPQGLDYFSYENFERRCHQICDQILQVSNV</sequence>
<organism evidence="2 3">
    <name type="scientific">Nostoc punctiforme NIES-2108</name>
    <dbReference type="NCBI Taxonomy" id="1356359"/>
    <lineage>
        <taxon>Bacteria</taxon>
        <taxon>Bacillati</taxon>
        <taxon>Cyanobacteriota</taxon>
        <taxon>Cyanophyceae</taxon>
        <taxon>Nostocales</taxon>
        <taxon>Nostocaceae</taxon>
        <taxon>Nostoc</taxon>
    </lineage>
</organism>
<evidence type="ECO:0000313" key="2">
    <source>
        <dbReference type="EMBL" id="RCJ35191.1"/>
    </source>
</evidence>
<dbReference type="EMBL" id="LXQE01000152">
    <property type="protein sequence ID" value="RCJ35191.1"/>
    <property type="molecule type" value="Genomic_DNA"/>
</dbReference>
<protein>
    <recommendedName>
        <fullName evidence="1">Glycosyl transferase family 1 domain-containing protein</fullName>
    </recommendedName>
</protein>
<proteinExistence type="predicted"/>
<dbReference type="SUPFAM" id="SSF53756">
    <property type="entry name" value="UDP-Glycosyltransferase/glycogen phosphorylase"/>
    <property type="match status" value="1"/>
</dbReference>
<dbReference type="InterPro" id="IPR001296">
    <property type="entry name" value="Glyco_trans_1"/>
</dbReference>
<evidence type="ECO:0000259" key="1">
    <source>
        <dbReference type="Pfam" id="PF00534"/>
    </source>
</evidence>
<dbReference type="InterPro" id="IPR050194">
    <property type="entry name" value="Glycosyltransferase_grp1"/>
</dbReference>
<dbReference type="Pfam" id="PF00534">
    <property type="entry name" value="Glycos_transf_1"/>
    <property type="match status" value="1"/>
</dbReference>
<dbReference type="GO" id="GO:0016757">
    <property type="term" value="F:glycosyltransferase activity"/>
    <property type="evidence" value="ECO:0007669"/>
    <property type="project" value="InterPro"/>
</dbReference>
<dbReference type="PANTHER" id="PTHR45947:SF3">
    <property type="entry name" value="SULFOQUINOVOSYL TRANSFERASE SQD2"/>
    <property type="match status" value="1"/>
</dbReference>
<feature type="domain" description="Glycosyl transferase family 1" evidence="1">
    <location>
        <begin position="184"/>
        <end position="332"/>
    </location>
</feature>
<comment type="caution">
    <text evidence="2">The sequence shown here is derived from an EMBL/GenBank/DDBJ whole genome shotgun (WGS) entry which is preliminary data.</text>
</comment>
<dbReference type="AlphaFoldDB" id="A0A367RH01"/>
<dbReference type="Proteomes" id="UP000252085">
    <property type="component" value="Unassembled WGS sequence"/>
</dbReference>
<evidence type="ECO:0000313" key="3">
    <source>
        <dbReference type="Proteomes" id="UP000252085"/>
    </source>
</evidence>